<name>A0A2H0U769_9BACT</name>
<protein>
    <submittedName>
        <fullName evidence="1">Uncharacterized protein</fullName>
    </submittedName>
</protein>
<comment type="caution">
    <text evidence="1">The sequence shown here is derived from an EMBL/GenBank/DDBJ whole genome shotgun (WGS) entry which is preliminary data.</text>
</comment>
<dbReference type="Proteomes" id="UP000231379">
    <property type="component" value="Unassembled WGS sequence"/>
</dbReference>
<reference evidence="2" key="1">
    <citation type="submission" date="2017-09" db="EMBL/GenBank/DDBJ databases">
        <title>Depth-based differentiation of microbial function through sediment-hosted aquifers and enrichment of novel symbionts in the deep terrestrial subsurface.</title>
        <authorList>
            <person name="Probst A.J."/>
            <person name="Ladd B."/>
            <person name="Jarett J.K."/>
            <person name="Geller-Mcgrath D.E."/>
            <person name="Sieber C.M.K."/>
            <person name="Emerson J.B."/>
            <person name="Anantharaman K."/>
            <person name="Thomas B.C."/>
            <person name="Malmstrom R."/>
            <person name="Stieglmeier M."/>
            <person name="Klingl A."/>
            <person name="Woyke T."/>
            <person name="Ryan C.M."/>
            <person name="Banfield J.F."/>
        </authorList>
    </citation>
    <scope>NUCLEOTIDE SEQUENCE [LARGE SCALE GENOMIC DNA]</scope>
</reference>
<sequence>MLDVVALLAVMTILIAALAVPFINEPPKDVAEKRAPTEPVPFYVELRWEYGQPHDVDTWVQCVIVRPDGVKSVYTVSYRQRHAGFLDLVWDDLGSPSPVNFERVVSNSNVQKMPPNTFCRINAHLYSSHGGMMPVKGDLTVILDKDAPTEELLTPEKGLPFSIVYKGEEVTLFELAWDERGQLIQGAIAMYPNVPLSCLATSICGKK</sequence>
<proteinExistence type="predicted"/>
<evidence type="ECO:0000313" key="2">
    <source>
        <dbReference type="Proteomes" id="UP000231379"/>
    </source>
</evidence>
<gene>
    <name evidence="1" type="ORF">COU20_03875</name>
</gene>
<dbReference type="AlphaFoldDB" id="A0A2H0U769"/>
<accession>A0A2H0U769</accession>
<organism evidence="1 2">
    <name type="scientific">Candidatus Kaiserbacteria bacterium CG10_big_fil_rev_8_21_14_0_10_59_10</name>
    <dbReference type="NCBI Taxonomy" id="1974612"/>
    <lineage>
        <taxon>Bacteria</taxon>
        <taxon>Candidatus Kaiseribacteriota</taxon>
    </lineage>
</organism>
<evidence type="ECO:0000313" key="1">
    <source>
        <dbReference type="EMBL" id="PIR82264.1"/>
    </source>
</evidence>
<dbReference type="EMBL" id="PFBM01000021">
    <property type="protein sequence ID" value="PIR82264.1"/>
    <property type="molecule type" value="Genomic_DNA"/>
</dbReference>